<sequence length="23" mass="2686">MAFHRTPWRHGELIMVVCCITQG</sequence>
<protein>
    <submittedName>
        <fullName evidence="1">Uncharacterized protein</fullName>
    </submittedName>
</protein>
<reference evidence="1" key="1">
    <citation type="submission" date="2014-09" db="EMBL/GenBank/DDBJ databases">
        <authorList>
            <person name="Magalhaes I.L.F."/>
            <person name="Oliveira U."/>
            <person name="Santos F.R."/>
            <person name="Vidigal T.H.D.A."/>
            <person name="Brescovit A.D."/>
            <person name="Santos A.J."/>
        </authorList>
    </citation>
    <scope>NUCLEOTIDE SEQUENCE</scope>
    <source>
        <tissue evidence="1">Shoot tissue taken approximately 20 cm above the soil surface</tissue>
    </source>
</reference>
<proteinExistence type="predicted"/>
<dbReference type="EMBL" id="GBRH01189928">
    <property type="protein sequence ID" value="JAE07968.1"/>
    <property type="molecule type" value="Transcribed_RNA"/>
</dbReference>
<reference evidence="1" key="2">
    <citation type="journal article" date="2015" name="Data Brief">
        <title>Shoot transcriptome of the giant reed, Arundo donax.</title>
        <authorList>
            <person name="Barrero R.A."/>
            <person name="Guerrero F.D."/>
            <person name="Moolhuijzen P."/>
            <person name="Goolsby J.A."/>
            <person name="Tidwell J."/>
            <person name="Bellgard S.E."/>
            <person name="Bellgard M.I."/>
        </authorList>
    </citation>
    <scope>NUCLEOTIDE SEQUENCE</scope>
    <source>
        <tissue evidence="1">Shoot tissue taken approximately 20 cm above the soil surface</tissue>
    </source>
</reference>
<evidence type="ECO:0000313" key="1">
    <source>
        <dbReference type="EMBL" id="JAE07968.1"/>
    </source>
</evidence>
<accession>A0A0A9FI69</accession>
<organism evidence="1">
    <name type="scientific">Arundo donax</name>
    <name type="common">Giant reed</name>
    <name type="synonym">Donax arundinaceus</name>
    <dbReference type="NCBI Taxonomy" id="35708"/>
    <lineage>
        <taxon>Eukaryota</taxon>
        <taxon>Viridiplantae</taxon>
        <taxon>Streptophyta</taxon>
        <taxon>Embryophyta</taxon>
        <taxon>Tracheophyta</taxon>
        <taxon>Spermatophyta</taxon>
        <taxon>Magnoliopsida</taxon>
        <taxon>Liliopsida</taxon>
        <taxon>Poales</taxon>
        <taxon>Poaceae</taxon>
        <taxon>PACMAD clade</taxon>
        <taxon>Arundinoideae</taxon>
        <taxon>Arundineae</taxon>
        <taxon>Arundo</taxon>
    </lineage>
</organism>
<name>A0A0A9FI69_ARUDO</name>
<dbReference type="AlphaFoldDB" id="A0A0A9FI69"/>